<evidence type="ECO:0000259" key="2">
    <source>
        <dbReference type="Pfam" id="PF11740"/>
    </source>
</evidence>
<keyword evidence="1" id="KW-0175">Coiled coil</keyword>
<dbReference type="Proteomes" id="UP000054770">
    <property type="component" value="Unassembled WGS sequence"/>
</dbReference>
<accession>A0A158HNW5</accession>
<protein>
    <submittedName>
        <fullName evidence="3">DNA-binding protein</fullName>
    </submittedName>
</protein>
<dbReference type="Gene3D" id="1.10.287.1490">
    <property type="match status" value="1"/>
</dbReference>
<keyword evidence="4" id="KW-1185">Reference proteome</keyword>
<gene>
    <name evidence="3" type="ORF">AWB68_02197</name>
</gene>
<feature type="coiled-coil region" evidence="1">
    <location>
        <begin position="273"/>
        <end position="307"/>
    </location>
</feature>
<dbReference type="OrthoDB" id="9071733at2"/>
<keyword evidence="3" id="KW-0238">DNA-binding</keyword>
<evidence type="ECO:0000313" key="3">
    <source>
        <dbReference type="EMBL" id="SAL46094.1"/>
    </source>
</evidence>
<evidence type="ECO:0000313" key="4">
    <source>
        <dbReference type="Proteomes" id="UP000054770"/>
    </source>
</evidence>
<comment type="caution">
    <text evidence="3">The sequence shown here is derived from an EMBL/GenBank/DDBJ whole genome shotgun (WGS) entry which is preliminary data.</text>
</comment>
<feature type="coiled-coil region" evidence="1">
    <location>
        <begin position="142"/>
        <end position="222"/>
    </location>
</feature>
<dbReference type="InterPro" id="IPR021104">
    <property type="entry name" value="KfrA_DNA-bd_N"/>
</dbReference>
<feature type="domain" description="KfrA N-terminal DNA-binding" evidence="2">
    <location>
        <begin position="29"/>
        <end position="140"/>
    </location>
</feature>
<name>A0A158HNW5_9BURK</name>
<reference evidence="3" key="1">
    <citation type="submission" date="2016-01" db="EMBL/GenBank/DDBJ databases">
        <authorList>
            <person name="Peeters C."/>
        </authorList>
    </citation>
    <scope>NUCLEOTIDE SEQUENCE [LARGE SCALE GENOMIC DNA]</scope>
    <source>
        <strain evidence="3">LMG 22940</strain>
    </source>
</reference>
<proteinExistence type="predicted"/>
<dbReference type="GO" id="GO:0003677">
    <property type="term" value="F:DNA binding"/>
    <property type="evidence" value="ECO:0007669"/>
    <property type="project" value="UniProtKB-KW"/>
</dbReference>
<dbReference type="RefSeq" id="WP_087644366.1">
    <property type="nucleotide sequence ID" value="NZ_FCON02000018.1"/>
</dbReference>
<dbReference type="EMBL" id="FCON02000018">
    <property type="protein sequence ID" value="SAL46094.1"/>
    <property type="molecule type" value="Genomic_DNA"/>
</dbReference>
<dbReference type="AlphaFoldDB" id="A0A158HNW5"/>
<organism evidence="3 4">
    <name type="scientific">Caballeronia choica</name>
    <dbReference type="NCBI Taxonomy" id="326476"/>
    <lineage>
        <taxon>Bacteria</taxon>
        <taxon>Pseudomonadati</taxon>
        <taxon>Pseudomonadota</taxon>
        <taxon>Betaproteobacteria</taxon>
        <taxon>Burkholderiales</taxon>
        <taxon>Burkholderiaceae</taxon>
        <taxon>Caballeronia</taxon>
    </lineage>
</organism>
<evidence type="ECO:0000256" key="1">
    <source>
        <dbReference type="SAM" id="Coils"/>
    </source>
</evidence>
<sequence>MNDNAREELRREIENMRANGARRQELSQHACKRLFFDFGIRPSIAAVREFTQTGSASDIPKDIEAFWTRIRATSRVRIAEGAIPDALQERAGELLGQLFAEAQLGARVSLDAERAEMQAAIDASESRLRDAAVRHTAIEEAFQRSEARADAASARAAALEAELSALRGRESDAHGGLQALINRLERENDALSKRLEHEQTTNADLRDRLDELQGELRQNTEHYAGQIKDAVREAERRVKPMLVELDSLRTMSATYQASVRDAGQKEFEFIQQLSASKTRADRLEVQVRRQSDEIDALARERDSLQSRGAMSDEVGRVFCALATQGRLSADELAALATQVDAHVHVPMRCPVCESGEPELSQREDEYDLSCPECAHTSGTASSKLAALAGFSVKERAEAT</sequence>
<dbReference type="Pfam" id="PF11740">
    <property type="entry name" value="KfrA_N"/>
    <property type="match status" value="1"/>
</dbReference>